<proteinExistence type="predicted"/>
<name>A0A4U5N6A3_STECR</name>
<feature type="compositionally biased region" description="Basic residues" evidence="1">
    <location>
        <begin position="8"/>
        <end position="18"/>
    </location>
</feature>
<reference evidence="2 3" key="2">
    <citation type="journal article" date="2019" name="G3 (Bethesda)">
        <title>Hybrid Assembly of the Genome of the Entomopathogenic Nematode Steinernema carpocapsae Identifies the X-Chromosome.</title>
        <authorList>
            <person name="Serra L."/>
            <person name="Macchietto M."/>
            <person name="Macias-Munoz A."/>
            <person name="McGill C.J."/>
            <person name="Rodriguez I.M."/>
            <person name="Rodriguez B."/>
            <person name="Murad R."/>
            <person name="Mortazavi A."/>
        </authorList>
    </citation>
    <scope>NUCLEOTIDE SEQUENCE [LARGE SCALE GENOMIC DNA]</scope>
    <source>
        <strain evidence="2 3">ALL</strain>
    </source>
</reference>
<comment type="caution">
    <text evidence="2">The sequence shown here is derived from an EMBL/GenBank/DDBJ whole genome shotgun (WGS) entry which is preliminary data.</text>
</comment>
<protein>
    <submittedName>
        <fullName evidence="2">Uncharacterized protein</fullName>
    </submittedName>
</protein>
<evidence type="ECO:0000256" key="1">
    <source>
        <dbReference type="SAM" id="MobiDB-lite"/>
    </source>
</evidence>
<dbReference type="AlphaFoldDB" id="A0A4U5N6A3"/>
<keyword evidence="3" id="KW-1185">Reference proteome</keyword>
<feature type="compositionally biased region" description="Basic and acidic residues" evidence="1">
    <location>
        <begin position="19"/>
        <end position="32"/>
    </location>
</feature>
<evidence type="ECO:0000313" key="3">
    <source>
        <dbReference type="Proteomes" id="UP000298663"/>
    </source>
</evidence>
<feature type="region of interest" description="Disordered" evidence="1">
    <location>
        <begin position="1"/>
        <end position="53"/>
    </location>
</feature>
<organism evidence="2 3">
    <name type="scientific">Steinernema carpocapsae</name>
    <name type="common">Entomopathogenic nematode</name>
    <dbReference type="NCBI Taxonomy" id="34508"/>
    <lineage>
        <taxon>Eukaryota</taxon>
        <taxon>Metazoa</taxon>
        <taxon>Ecdysozoa</taxon>
        <taxon>Nematoda</taxon>
        <taxon>Chromadorea</taxon>
        <taxon>Rhabditida</taxon>
        <taxon>Tylenchina</taxon>
        <taxon>Panagrolaimomorpha</taxon>
        <taxon>Strongyloidoidea</taxon>
        <taxon>Steinernematidae</taxon>
        <taxon>Steinernema</taxon>
    </lineage>
</organism>
<gene>
    <name evidence="2" type="ORF">L596_018985</name>
</gene>
<accession>A0A4U5N6A3</accession>
<reference evidence="2 3" key="1">
    <citation type="journal article" date="2015" name="Genome Biol.">
        <title>Comparative genomics of Steinernema reveals deeply conserved gene regulatory networks.</title>
        <authorList>
            <person name="Dillman A.R."/>
            <person name="Macchietto M."/>
            <person name="Porter C.F."/>
            <person name="Rogers A."/>
            <person name="Williams B."/>
            <person name="Antoshechkin I."/>
            <person name="Lee M.M."/>
            <person name="Goodwin Z."/>
            <person name="Lu X."/>
            <person name="Lewis E.E."/>
            <person name="Goodrich-Blair H."/>
            <person name="Stock S.P."/>
            <person name="Adams B.J."/>
            <person name="Sternberg P.W."/>
            <person name="Mortazavi A."/>
        </authorList>
    </citation>
    <scope>NUCLEOTIDE SEQUENCE [LARGE SCALE GENOMIC DNA]</scope>
    <source>
        <strain evidence="2 3">ALL</strain>
    </source>
</reference>
<dbReference type="Proteomes" id="UP000298663">
    <property type="component" value="Unassembled WGS sequence"/>
</dbReference>
<dbReference type="EMBL" id="AZBU02000005">
    <property type="protein sequence ID" value="TKR78126.1"/>
    <property type="molecule type" value="Genomic_DNA"/>
</dbReference>
<sequence>MVIGSSSLKRRSCKGRTKSAHERRETEARDHASTSSSARGEASKLKKRRRTVHQESLINFQLRIVEPGAY</sequence>
<evidence type="ECO:0000313" key="2">
    <source>
        <dbReference type="EMBL" id="TKR78126.1"/>
    </source>
</evidence>